<dbReference type="Proteomes" id="UP001146351">
    <property type="component" value="Unassembled WGS sequence"/>
</dbReference>
<protein>
    <submittedName>
        <fullName evidence="1">Uncharacterized protein</fullName>
    </submittedName>
</protein>
<keyword evidence="2" id="KW-1185">Reference proteome</keyword>
<gene>
    <name evidence="1" type="ORF">N7492_001550</name>
</gene>
<sequence>MEPSLDPWHFDRVSSMNILIDPASQNGCFESPRASHDASSCSPEDVDVFPAPKESHNFLCGCYKQAVTELERLGLKGRASSMDEILTCQKEWLLQAEAILQCRMCSQSEAQANVLMVLVVAIDSLLSMVDSMAIFSKSGVDEGFNSAGARVKNEPSGRFKPQVEACPLFVGGLRIAADETLCFICQVLKTRLSMMLSMIRRIRGCMQQHLARTSSRGRFLMIIETERRLQLIIMKVKMTAG</sequence>
<evidence type="ECO:0000313" key="2">
    <source>
        <dbReference type="Proteomes" id="UP001146351"/>
    </source>
</evidence>
<name>A0A9W9ITW1_9EURO</name>
<dbReference type="EMBL" id="JAPQKO010000001">
    <property type="protein sequence ID" value="KAJ5183934.1"/>
    <property type="molecule type" value="Genomic_DNA"/>
</dbReference>
<dbReference type="AlphaFoldDB" id="A0A9W9ITW1"/>
<proteinExistence type="predicted"/>
<organism evidence="1 2">
    <name type="scientific">Penicillium capsulatum</name>
    <dbReference type="NCBI Taxonomy" id="69766"/>
    <lineage>
        <taxon>Eukaryota</taxon>
        <taxon>Fungi</taxon>
        <taxon>Dikarya</taxon>
        <taxon>Ascomycota</taxon>
        <taxon>Pezizomycotina</taxon>
        <taxon>Eurotiomycetes</taxon>
        <taxon>Eurotiomycetidae</taxon>
        <taxon>Eurotiales</taxon>
        <taxon>Aspergillaceae</taxon>
        <taxon>Penicillium</taxon>
    </lineage>
</organism>
<reference evidence="1" key="1">
    <citation type="submission" date="2022-11" db="EMBL/GenBank/DDBJ databases">
        <authorList>
            <person name="Petersen C."/>
        </authorList>
    </citation>
    <scope>NUCLEOTIDE SEQUENCE</scope>
    <source>
        <strain evidence="1">IBT 21917</strain>
    </source>
</reference>
<reference evidence="1" key="2">
    <citation type="journal article" date="2023" name="IMA Fungus">
        <title>Comparative genomic study of the Penicillium genus elucidates a diverse pangenome and 15 lateral gene transfer events.</title>
        <authorList>
            <person name="Petersen C."/>
            <person name="Sorensen T."/>
            <person name="Nielsen M.R."/>
            <person name="Sondergaard T.E."/>
            <person name="Sorensen J.L."/>
            <person name="Fitzpatrick D.A."/>
            <person name="Frisvad J.C."/>
            <person name="Nielsen K.L."/>
        </authorList>
    </citation>
    <scope>NUCLEOTIDE SEQUENCE</scope>
    <source>
        <strain evidence="1">IBT 21917</strain>
    </source>
</reference>
<accession>A0A9W9ITW1</accession>
<dbReference type="OrthoDB" id="2943660at2759"/>
<comment type="caution">
    <text evidence="1">The sequence shown here is derived from an EMBL/GenBank/DDBJ whole genome shotgun (WGS) entry which is preliminary data.</text>
</comment>
<evidence type="ECO:0000313" key="1">
    <source>
        <dbReference type="EMBL" id="KAJ5183934.1"/>
    </source>
</evidence>